<protein>
    <submittedName>
        <fullName evidence="1">Uncharacterized protein</fullName>
    </submittedName>
</protein>
<dbReference type="EMBL" id="AACS02000011">
    <property type="protein sequence ID" value="EFI26782.1"/>
    <property type="molecule type" value="Genomic_DNA"/>
</dbReference>
<proteinExistence type="predicted"/>
<gene>
    <name evidence="1" type="ORF">CC1G_15705</name>
</gene>
<dbReference type="OrthoDB" id="3983163at2759"/>
<keyword evidence="2" id="KW-1185">Reference proteome</keyword>
<sequence length="72" mass="8464">MEETKRGKPRLQCYQIPRIFRICPNKPAVEVTRFTDIHPRTGEVELERPPESIRGKHWNDVVKFTAPGDFDE</sequence>
<dbReference type="RefSeq" id="XP_002910276.1">
    <property type="nucleotide sequence ID" value="XM_002910230.1"/>
</dbReference>
<comment type="caution">
    <text evidence="1">The sequence shown here is derived from an EMBL/GenBank/DDBJ whole genome shotgun (WGS) entry which is preliminary data.</text>
</comment>
<dbReference type="InParanoid" id="D6RQG6"/>
<organism evidence="1 2">
    <name type="scientific">Coprinopsis cinerea (strain Okayama-7 / 130 / ATCC MYA-4618 / FGSC 9003)</name>
    <name type="common">Inky cap fungus</name>
    <name type="synonym">Hormographiella aspergillata</name>
    <dbReference type="NCBI Taxonomy" id="240176"/>
    <lineage>
        <taxon>Eukaryota</taxon>
        <taxon>Fungi</taxon>
        <taxon>Dikarya</taxon>
        <taxon>Basidiomycota</taxon>
        <taxon>Agaricomycotina</taxon>
        <taxon>Agaricomycetes</taxon>
        <taxon>Agaricomycetidae</taxon>
        <taxon>Agaricales</taxon>
        <taxon>Agaricineae</taxon>
        <taxon>Psathyrellaceae</taxon>
        <taxon>Coprinopsis</taxon>
    </lineage>
</organism>
<dbReference type="KEGG" id="cci:CC1G_15705"/>
<evidence type="ECO:0000313" key="1">
    <source>
        <dbReference type="EMBL" id="EFI26782.1"/>
    </source>
</evidence>
<name>D6RQG6_COPC7</name>
<dbReference type="VEuPathDB" id="FungiDB:CC1G_15705"/>
<evidence type="ECO:0000313" key="2">
    <source>
        <dbReference type="Proteomes" id="UP000001861"/>
    </source>
</evidence>
<dbReference type="GeneID" id="9378816"/>
<dbReference type="Proteomes" id="UP000001861">
    <property type="component" value="Unassembled WGS sequence"/>
</dbReference>
<reference evidence="1 2" key="1">
    <citation type="journal article" date="2010" name="Proc. Natl. Acad. Sci. U.S.A.">
        <title>Insights into evolution of multicellular fungi from the assembled chromosomes of the mushroom Coprinopsis cinerea (Coprinus cinereus).</title>
        <authorList>
            <person name="Stajich J.E."/>
            <person name="Wilke S.K."/>
            <person name="Ahren D."/>
            <person name="Au C.H."/>
            <person name="Birren B.W."/>
            <person name="Borodovsky M."/>
            <person name="Burns C."/>
            <person name="Canback B."/>
            <person name="Casselton L.A."/>
            <person name="Cheng C.K."/>
            <person name="Deng J."/>
            <person name="Dietrich F.S."/>
            <person name="Fargo D.C."/>
            <person name="Farman M.L."/>
            <person name="Gathman A.C."/>
            <person name="Goldberg J."/>
            <person name="Guigo R."/>
            <person name="Hoegger P.J."/>
            <person name="Hooker J.B."/>
            <person name="Huggins A."/>
            <person name="James T.Y."/>
            <person name="Kamada T."/>
            <person name="Kilaru S."/>
            <person name="Kodira C."/>
            <person name="Kues U."/>
            <person name="Kupfer D."/>
            <person name="Kwan H.S."/>
            <person name="Lomsadze A."/>
            <person name="Li W."/>
            <person name="Lilly W.W."/>
            <person name="Ma L.J."/>
            <person name="Mackey A.J."/>
            <person name="Manning G."/>
            <person name="Martin F."/>
            <person name="Muraguchi H."/>
            <person name="Natvig D.O."/>
            <person name="Palmerini H."/>
            <person name="Ramesh M.A."/>
            <person name="Rehmeyer C.J."/>
            <person name="Roe B.A."/>
            <person name="Shenoy N."/>
            <person name="Stanke M."/>
            <person name="Ter-Hovhannisyan V."/>
            <person name="Tunlid A."/>
            <person name="Velagapudi R."/>
            <person name="Vision T.J."/>
            <person name="Zeng Q."/>
            <person name="Zolan M.E."/>
            <person name="Pukkila P.J."/>
        </authorList>
    </citation>
    <scope>NUCLEOTIDE SEQUENCE [LARGE SCALE GENOMIC DNA]</scope>
    <source>
        <strain evidence="2">Okayama-7 / 130 / ATCC MYA-4618 / FGSC 9003</strain>
    </source>
</reference>
<accession>D6RQG6</accession>
<dbReference type="AlphaFoldDB" id="D6RQG6"/>
<dbReference type="OMA" id="WRDITRY"/>
<dbReference type="HOGENOM" id="CLU_175714_1_0_1"/>